<dbReference type="InterPro" id="IPR003593">
    <property type="entry name" value="AAA+_ATPase"/>
</dbReference>
<feature type="transmembrane region" description="Helical" evidence="11">
    <location>
        <begin position="133"/>
        <end position="151"/>
    </location>
</feature>
<feature type="transmembrane region" description="Helical" evidence="11">
    <location>
        <begin position="35"/>
        <end position="52"/>
    </location>
</feature>
<dbReference type="PATRIC" id="fig|1423734.3.peg.1147"/>
<feature type="domain" description="FtsK" evidence="12">
    <location>
        <begin position="401"/>
        <end position="599"/>
    </location>
</feature>
<keyword evidence="7" id="KW-0238">DNA-binding</keyword>
<keyword evidence="11" id="KW-0812">Transmembrane</keyword>
<dbReference type="InterPro" id="IPR050206">
    <property type="entry name" value="FtsK/SpoIIIE/SftA"/>
</dbReference>
<dbReference type="InterPro" id="IPR041027">
    <property type="entry name" value="FtsK_alpha"/>
</dbReference>
<evidence type="ECO:0000256" key="3">
    <source>
        <dbReference type="ARBA" id="ARBA00020887"/>
    </source>
</evidence>
<dbReference type="Pfam" id="PF09397">
    <property type="entry name" value="FtsK_gamma"/>
    <property type="match status" value="1"/>
</dbReference>
<name>A0A0R1XSY7_9LACO</name>
<evidence type="ECO:0000256" key="6">
    <source>
        <dbReference type="ARBA" id="ARBA00022840"/>
    </source>
</evidence>
<evidence type="ECO:0000256" key="10">
    <source>
        <dbReference type="SAM" id="MobiDB-lite"/>
    </source>
</evidence>
<comment type="caution">
    <text evidence="13">The sequence shown here is derived from an EMBL/GenBank/DDBJ whole genome shotgun (WGS) entry which is preliminary data.</text>
</comment>
<proteinExistence type="inferred from homology"/>
<feature type="transmembrane region" description="Helical" evidence="11">
    <location>
        <begin position="64"/>
        <end position="84"/>
    </location>
</feature>
<dbReference type="STRING" id="1423734.FC83_GL001135"/>
<dbReference type="SUPFAM" id="SSF46785">
    <property type="entry name" value="Winged helix' DNA-binding domain"/>
    <property type="match status" value="1"/>
</dbReference>
<dbReference type="GO" id="GO:0003677">
    <property type="term" value="F:DNA binding"/>
    <property type="evidence" value="ECO:0007669"/>
    <property type="project" value="UniProtKB-KW"/>
</dbReference>
<evidence type="ECO:0000256" key="5">
    <source>
        <dbReference type="ARBA" id="ARBA00022829"/>
    </source>
</evidence>
<keyword evidence="11" id="KW-1133">Transmembrane helix</keyword>
<feature type="compositionally biased region" description="Low complexity" evidence="10">
    <location>
        <begin position="240"/>
        <end position="255"/>
    </location>
</feature>
<feature type="region of interest" description="Disordered" evidence="10">
    <location>
        <begin position="238"/>
        <end position="258"/>
    </location>
</feature>
<dbReference type="GO" id="GO:0007059">
    <property type="term" value="P:chromosome segregation"/>
    <property type="evidence" value="ECO:0007669"/>
    <property type="project" value="UniProtKB-KW"/>
</dbReference>
<feature type="region of interest" description="Disordered" evidence="10">
    <location>
        <begin position="716"/>
        <end position="738"/>
    </location>
</feature>
<dbReference type="InterPro" id="IPR018541">
    <property type="entry name" value="Ftsk_gamma"/>
</dbReference>
<dbReference type="PROSITE" id="PS50901">
    <property type="entry name" value="FTSK"/>
    <property type="match status" value="1"/>
</dbReference>
<dbReference type="AlphaFoldDB" id="A0A0R1XSY7"/>
<protein>
    <recommendedName>
        <fullName evidence="3">DNA translocase FtsK</fullName>
    </recommendedName>
</protein>
<gene>
    <name evidence="13" type="ORF">FC83_GL001135</name>
</gene>
<keyword evidence="4 9" id="KW-0547">Nucleotide-binding</keyword>
<dbReference type="SMART" id="SM00382">
    <property type="entry name" value="AAA"/>
    <property type="match status" value="1"/>
</dbReference>
<dbReference type="SMART" id="SM00843">
    <property type="entry name" value="Ftsk_gamma"/>
    <property type="match status" value="1"/>
</dbReference>
<dbReference type="InterPro" id="IPR036390">
    <property type="entry name" value="WH_DNA-bd_sf"/>
</dbReference>
<evidence type="ECO:0000256" key="9">
    <source>
        <dbReference type="PROSITE-ProRule" id="PRU00289"/>
    </source>
</evidence>
<dbReference type="GO" id="GO:0016020">
    <property type="term" value="C:membrane"/>
    <property type="evidence" value="ECO:0007669"/>
    <property type="project" value="UniProtKB-SubCell"/>
</dbReference>
<evidence type="ECO:0000313" key="13">
    <source>
        <dbReference type="EMBL" id="KRM31131.1"/>
    </source>
</evidence>
<dbReference type="Gene3D" id="3.40.50.300">
    <property type="entry name" value="P-loop containing nucleotide triphosphate hydrolases"/>
    <property type="match status" value="1"/>
</dbReference>
<feature type="region of interest" description="Disordered" evidence="10">
    <location>
        <begin position="196"/>
        <end position="220"/>
    </location>
</feature>
<comment type="subcellular location">
    <subcellularLocation>
        <location evidence="1">Membrane</location>
        <topology evidence="1">Multi-pass membrane protein</topology>
    </subcellularLocation>
</comment>
<dbReference type="Gene3D" id="3.30.980.40">
    <property type="match status" value="1"/>
</dbReference>
<dbReference type="PANTHER" id="PTHR22683:SF41">
    <property type="entry name" value="DNA TRANSLOCASE FTSK"/>
    <property type="match status" value="1"/>
</dbReference>
<dbReference type="InterPro" id="IPR036388">
    <property type="entry name" value="WH-like_DNA-bd_sf"/>
</dbReference>
<dbReference type="Pfam" id="PF01580">
    <property type="entry name" value="FtsK_SpoIIIE"/>
    <property type="match status" value="1"/>
</dbReference>
<dbReference type="Pfam" id="PF17854">
    <property type="entry name" value="FtsK_alpha"/>
    <property type="match status" value="1"/>
</dbReference>
<feature type="transmembrane region" description="Helical" evidence="11">
    <location>
        <begin position="104"/>
        <end position="126"/>
    </location>
</feature>
<evidence type="ECO:0000256" key="8">
    <source>
        <dbReference type="ARBA" id="ARBA00025923"/>
    </source>
</evidence>
<evidence type="ECO:0000256" key="2">
    <source>
        <dbReference type="ARBA" id="ARBA00006474"/>
    </source>
</evidence>
<dbReference type="GO" id="GO:0005524">
    <property type="term" value="F:ATP binding"/>
    <property type="evidence" value="ECO:0007669"/>
    <property type="project" value="UniProtKB-UniRule"/>
</dbReference>
<keyword evidence="6 9" id="KW-0067">ATP-binding</keyword>
<dbReference type="InterPro" id="IPR002543">
    <property type="entry name" value="FtsK_dom"/>
</dbReference>
<dbReference type="PANTHER" id="PTHR22683">
    <property type="entry name" value="SPORULATION PROTEIN RELATED"/>
    <property type="match status" value="1"/>
</dbReference>
<accession>A0A0R1XSY7</accession>
<dbReference type="eggNOG" id="COG1674">
    <property type="taxonomic scope" value="Bacteria"/>
</dbReference>
<reference evidence="13 14" key="1">
    <citation type="journal article" date="2015" name="Genome Announc.">
        <title>Expanding the biotechnology potential of lactobacilli through comparative genomics of 213 strains and associated genera.</title>
        <authorList>
            <person name="Sun Z."/>
            <person name="Harris H.M."/>
            <person name="McCann A."/>
            <person name="Guo C."/>
            <person name="Argimon S."/>
            <person name="Zhang W."/>
            <person name="Yang X."/>
            <person name="Jeffery I.B."/>
            <person name="Cooney J.C."/>
            <person name="Kagawa T.F."/>
            <person name="Liu W."/>
            <person name="Song Y."/>
            <person name="Salvetti E."/>
            <person name="Wrobel A."/>
            <person name="Rasinkangas P."/>
            <person name="Parkhill J."/>
            <person name="Rea M.C."/>
            <person name="O'Sullivan O."/>
            <person name="Ritari J."/>
            <person name="Douillard F.P."/>
            <person name="Paul Ross R."/>
            <person name="Yang R."/>
            <person name="Briner A.E."/>
            <person name="Felis G.E."/>
            <person name="de Vos W.M."/>
            <person name="Barrangou R."/>
            <person name="Klaenhammer T.R."/>
            <person name="Caufield P.W."/>
            <person name="Cui Y."/>
            <person name="Zhang H."/>
            <person name="O'Toole P.W."/>
        </authorList>
    </citation>
    <scope>NUCLEOTIDE SEQUENCE [LARGE SCALE GENOMIC DNA]</scope>
    <source>
        <strain evidence="13 14">DSM 18527</strain>
    </source>
</reference>
<dbReference type="InterPro" id="IPR027417">
    <property type="entry name" value="P-loop_NTPase"/>
</dbReference>
<comment type="subunit">
    <text evidence="8">Homohexamer. Forms a ring that surrounds DNA.</text>
</comment>
<evidence type="ECO:0000256" key="1">
    <source>
        <dbReference type="ARBA" id="ARBA00004141"/>
    </source>
</evidence>
<evidence type="ECO:0000256" key="4">
    <source>
        <dbReference type="ARBA" id="ARBA00022741"/>
    </source>
</evidence>
<keyword evidence="14" id="KW-1185">Reference proteome</keyword>
<evidence type="ECO:0000313" key="14">
    <source>
        <dbReference type="Proteomes" id="UP000051236"/>
    </source>
</evidence>
<feature type="binding site" evidence="9">
    <location>
        <begin position="418"/>
        <end position="425"/>
    </location>
    <ligand>
        <name>ATP</name>
        <dbReference type="ChEBI" id="CHEBI:30616"/>
    </ligand>
</feature>
<evidence type="ECO:0000256" key="11">
    <source>
        <dbReference type="SAM" id="Phobius"/>
    </source>
</evidence>
<keyword evidence="11" id="KW-0472">Membrane</keyword>
<dbReference type="CDD" id="cd01127">
    <property type="entry name" value="TrwB_TraG_TraD_VirD4"/>
    <property type="match status" value="1"/>
</dbReference>
<dbReference type="Proteomes" id="UP000051236">
    <property type="component" value="Unassembled WGS sequence"/>
</dbReference>
<evidence type="ECO:0000256" key="7">
    <source>
        <dbReference type="ARBA" id="ARBA00023125"/>
    </source>
</evidence>
<comment type="similarity">
    <text evidence="2">Belongs to the FtsK/SpoIIIE/SftA family.</text>
</comment>
<sequence length="738" mass="80013">MIGFILLFIAVFSFFQWGALGVLFANVFRFIGGDTHNLLALVIGAYGLYLVLKGHNPLIKLRYVWGSLIGYVGVLLSLSAYTLSGLNIHNNFLNTTLTLLSADFARLAVTEHIGGGMLGALIYTFSYPLLGQIGTYVISSLVVFAGALVLFDVPFSKVAHVLYLGISWLGEHTMNLVQAVGQHIDLSKVKIKVPVSKTKGTPKAPRPTKTDKAKASAAQPKAAVDLAPDNFEIHSAKSMAEPAKPAETTPKTTAPHFSNTVTPSNYQLPAPTLLTQVPAADQSQEYAVIKQNREKLRATLDSFGVDVTVKSASLGPSITKYEVQPAIGVKVSKIVNLADDLAMALAAKDIRIEAPIPGKPYVGIEVPNKQVAPVSFRNVIEHTPNHPDKILEVPLGQDVTGQIITMDLTKMPHLLIAGSTGSGKSVAINTIITSILMRARPEQVRLMLVDPKMVELNVYNGIPHLLIPVVTDAKKAAGALNKVVKEMERRYQLFADNSVRNMSEYNQMVTQTRAEAPDNNTLELLPYIVVIVDELSDLMMVAGNEVESAIVRLAQMARAAGIHMIIATQRPSVDVITGLIKANIPSRIAFAVSSGIDSRTILDTIGAEKLLGRGDMLFSPIGTNKPVRIQGAFISVKDVEAVVAYVSQQQAVQYDESMVPSDTDDQADMAEPEDEFYQQAVDLVTQQQKASVSMLQRRFRIGYNHAARLVDEMEARGIVGPADGSRPRKVLKPKSEAD</sequence>
<dbReference type="EMBL" id="AZGA01000084">
    <property type="protein sequence ID" value="KRM31131.1"/>
    <property type="molecule type" value="Genomic_DNA"/>
</dbReference>
<dbReference type="SUPFAM" id="SSF52540">
    <property type="entry name" value="P-loop containing nucleoside triphosphate hydrolases"/>
    <property type="match status" value="1"/>
</dbReference>
<evidence type="ECO:0000259" key="12">
    <source>
        <dbReference type="PROSITE" id="PS50901"/>
    </source>
</evidence>
<dbReference type="RefSeq" id="WP_081763041.1">
    <property type="nucleotide sequence ID" value="NZ_AZGA01000084.1"/>
</dbReference>
<dbReference type="Gene3D" id="1.10.10.10">
    <property type="entry name" value="Winged helix-like DNA-binding domain superfamily/Winged helix DNA-binding domain"/>
    <property type="match status" value="1"/>
</dbReference>
<dbReference type="OrthoDB" id="9807790at2"/>
<keyword evidence="5" id="KW-0159">Chromosome partition</keyword>
<organism evidence="13 14">
    <name type="scientific">Agrilactobacillus composti DSM 18527 = JCM 14202</name>
    <dbReference type="NCBI Taxonomy" id="1423734"/>
    <lineage>
        <taxon>Bacteria</taxon>
        <taxon>Bacillati</taxon>
        <taxon>Bacillota</taxon>
        <taxon>Bacilli</taxon>
        <taxon>Lactobacillales</taxon>
        <taxon>Lactobacillaceae</taxon>
        <taxon>Agrilactobacillus</taxon>
    </lineage>
</organism>